<gene>
    <name evidence="2" type="ORF">J437_LFUL012678</name>
</gene>
<keyword evidence="3" id="KW-1185">Reference proteome</keyword>
<dbReference type="OrthoDB" id="1607513at2759"/>
<reference evidence="2" key="2">
    <citation type="submission" date="2017-10" db="EMBL/GenBank/DDBJ databases">
        <title>Ladona fulva Genome sequencing and assembly.</title>
        <authorList>
            <person name="Murali S."/>
            <person name="Richards S."/>
            <person name="Bandaranaike D."/>
            <person name="Bellair M."/>
            <person name="Blankenburg K."/>
            <person name="Chao H."/>
            <person name="Dinh H."/>
            <person name="Doddapaneni H."/>
            <person name="Dugan-Rocha S."/>
            <person name="Elkadiri S."/>
            <person name="Gnanaolivu R."/>
            <person name="Hernandez B."/>
            <person name="Skinner E."/>
            <person name="Javaid M."/>
            <person name="Lee S."/>
            <person name="Li M."/>
            <person name="Ming W."/>
            <person name="Munidasa M."/>
            <person name="Muniz J."/>
            <person name="Nguyen L."/>
            <person name="Hughes D."/>
            <person name="Osuji N."/>
            <person name="Pu L.-L."/>
            <person name="Puazo M."/>
            <person name="Qu C."/>
            <person name="Quiroz J."/>
            <person name="Raj R."/>
            <person name="Weissenberger G."/>
            <person name="Xin Y."/>
            <person name="Zou X."/>
            <person name="Han Y."/>
            <person name="Worley K."/>
            <person name="Muzny D."/>
            <person name="Gibbs R."/>
        </authorList>
    </citation>
    <scope>NUCLEOTIDE SEQUENCE</scope>
    <source>
        <strain evidence="2">Sampled in the wild</strain>
    </source>
</reference>
<dbReference type="AlphaFoldDB" id="A0A8K0P488"/>
<feature type="domain" description="HAT C-terminal dimerisation" evidence="1">
    <location>
        <begin position="183"/>
        <end position="248"/>
    </location>
</feature>
<dbReference type="PANTHER" id="PTHR47611">
    <property type="entry name" value="HAT DIMERISATION DOMAIN, C-TERMINAL"/>
    <property type="match status" value="1"/>
</dbReference>
<comment type="caution">
    <text evidence="2">The sequence shown here is derived from an EMBL/GenBank/DDBJ whole genome shotgun (WGS) entry which is preliminary data.</text>
</comment>
<name>A0A8K0P488_LADFU</name>
<evidence type="ECO:0000313" key="2">
    <source>
        <dbReference type="EMBL" id="KAG8232522.1"/>
    </source>
</evidence>
<evidence type="ECO:0000313" key="3">
    <source>
        <dbReference type="Proteomes" id="UP000792457"/>
    </source>
</evidence>
<dbReference type="Proteomes" id="UP000792457">
    <property type="component" value="Unassembled WGS sequence"/>
</dbReference>
<organism evidence="2 3">
    <name type="scientific">Ladona fulva</name>
    <name type="common">Scarce chaser dragonfly</name>
    <name type="synonym">Libellula fulva</name>
    <dbReference type="NCBI Taxonomy" id="123851"/>
    <lineage>
        <taxon>Eukaryota</taxon>
        <taxon>Metazoa</taxon>
        <taxon>Ecdysozoa</taxon>
        <taxon>Arthropoda</taxon>
        <taxon>Hexapoda</taxon>
        <taxon>Insecta</taxon>
        <taxon>Pterygota</taxon>
        <taxon>Palaeoptera</taxon>
        <taxon>Odonata</taxon>
        <taxon>Epiprocta</taxon>
        <taxon>Anisoptera</taxon>
        <taxon>Libelluloidea</taxon>
        <taxon>Libellulidae</taxon>
        <taxon>Ladona</taxon>
    </lineage>
</organism>
<dbReference type="SUPFAM" id="SSF53098">
    <property type="entry name" value="Ribonuclease H-like"/>
    <property type="match status" value="1"/>
</dbReference>
<dbReference type="EMBL" id="KZ308626">
    <property type="protein sequence ID" value="KAG8232522.1"/>
    <property type="molecule type" value="Genomic_DNA"/>
</dbReference>
<dbReference type="InterPro" id="IPR008906">
    <property type="entry name" value="HATC_C_dom"/>
</dbReference>
<proteinExistence type="predicted"/>
<reference evidence="2" key="1">
    <citation type="submission" date="2013-04" db="EMBL/GenBank/DDBJ databases">
        <authorList>
            <person name="Qu J."/>
            <person name="Murali S.C."/>
            <person name="Bandaranaike D."/>
            <person name="Bellair M."/>
            <person name="Blankenburg K."/>
            <person name="Chao H."/>
            <person name="Dinh H."/>
            <person name="Doddapaneni H."/>
            <person name="Downs B."/>
            <person name="Dugan-Rocha S."/>
            <person name="Elkadiri S."/>
            <person name="Gnanaolivu R.D."/>
            <person name="Hernandez B."/>
            <person name="Javaid M."/>
            <person name="Jayaseelan J.C."/>
            <person name="Lee S."/>
            <person name="Li M."/>
            <person name="Ming W."/>
            <person name="Munidasa M."/>
            <person name="Muniz J."/>
            <person name="Nguyen L."/>
            <person name="Ongeri F."/>
            <person name="Osuji N."/>
            <person name="Pu L.-L."/>
            <person name="Puazo M."/>
            <person name="Qu C."/>
            <person name="Quiroz J."/>
            <person name="Raj R."/>
            <person name="Weissenberger G."/>
            <person name="Xin Y."/>
            <person name="Zou X."/>
            <person name="Han Y."/>
            <person name="Richards S."/>
            <person name="Worley K."/>
            <person name="Muzny D."/>
            <person name="Gibbs R."/>
        </authorList>
    </citation>
    <scope>NUCLEOTIDE SEQUENCE</scope>
    <source>
        <strain evidence="2">Sampled in the wild</strain>
    </source>
</reference>
<evidence type="ECO:0000259" key="1">
    <source>
        <dbReference type="Pfam" id="PF05699"/>
    </source>
</evidence>
<dbReference type="PANTHER" id="PTHR47611:SF3">
    <property type="entry name" value="HAT C-TERMINAL DIMERISATION DOMAIN-CONTAINING PROTEIN"/>
    <property type="match status" value="1"/>
</dbReference>
<protein>
    <recommendedName>
        <fullName evidence="1">HAT C-terminal dimerisation domain-containing protein</fullName>
    </recommendedName>
</protein>
<dbReference type="InterPro" id="IPR012337">
    <property type="entry name" value="RNaseH-like_sf"/>
</dbReference>
<accession>A0A8K0P488</accession>
<sequence>MKESKTYMKLNIASQSSQDIQGSTPLRLYCKTQRTRFDGNSNIPPFPIGSIPWRTVYFSQTQNGMHFESGTWLDLMQATNPPAFGRSFPTRWGIRSMTRYSLAKVAGNPRFKSVVFGNSADDVNKMIIDLLSQRMAGETGIEAHENEQIPRDADKLSIWANFNKTVAASSRLPQGSFTSRAIQKYREDNILPRNKDPPLWWNEYKIIHPNLAKLAQKILCIVASSVPCEHFYSQTGMVTTDRRKRINEKKQI</sequence>
<dbReference type="GO" id="GO:0046983">
    <property type="term" value="F:protein dimerization activity"/>
    <property type="evidence" value="ECO:0007669"/>
    <property type="project" value="InterPro"/>
</dbReference>
<dbReference type="Pfam" id="PF05699">
    <property type="entry name" value="Dimer_Tnp_hAT"/>
    <property type="match status" value="1"/>
</dbReference>